<organism evidence="1 2">
    <name type="scientific">Boudabousia liubingyangii</name>
    <dbReference type="NCBI Taxonomy" id="1921764"/>
    <lineage>
        <taxon>Bacteria</taxon>
        <taxon>Bacillati</taxon>
        <taxon>Actinomycetota</taxon>
        <taxon>Actinomycetes</taxon>
        <taxon>Actinomycetales</taxon>
        <taxon>Actinomycetaceae</taxon>
        <taxon>Boudabousia</taxon>
    </lineage>
</organism>
<accession>A0A1Q5PLH7</accession>
<evidence type="ECO:0000313" key="2">
    <source>
        <dbReference type="Proteomes" id="UP000186785"/>
    </source>
</evidence>
<evidence type="ECO:0000313" key="1">
    <source>
        <dbReference type="EMBL" id="OKL47914.1"/>
    </source>
</evidence>
<name>A0A1Q5PLH7_9ACTO</name>
<dbReference type="EMBL" id="MQSV01000003">
    <property type="protein sequence ID" value="OKL47914.1"/>
    <property type="molecule type" value="Genomic_DNA"/>
</dbReference>
<gene>
    <name evidence="1" type="ORF">BSR29_05365</name>
</gene>
<dbReference type="AlphaFoldDB" id="A0A1Q5PLH7"/>
<comment type="caution">
    <text evidence="1">The sequence shown here is derived from an EMBL/GenBank/DDBJ whole genome shotgun (WGS) entry which is preliminary data.</text>
</comment>
<keyword evidence="2" id="KW-1185">Reference proteome</keyword>
<dbReference type="RefSeq" id="WP_073709274.1">
    <property type="nucleotide sequence ID" value="NZ_MQSV01000003.1"/>
</dbReference>
<reference evidence="1 2" key="1">
    <citation type="submission" date="2016-11" db="EMBL/GenBank/DDBJ databases">
        <title>Actinomyces gypaetusis sp. nov. isolated from the vulture Gypaetus barbatus in Qinghai Tibet Plateau China.</title>
        <authorList>
            <person name="Meng X."/>
        </authorList>
    </citation>
    <scope>NUCLEOTIDE SEQUENCE [LARGE SCALE GENOMIC DNA]</scope>
    <source>
        <strain evidence="1 2">VUL4_2</strain>
    </source>
</reference>
<protein>
    <submittedName>
        <fullName evidence="1">Uncharacterized protein</fullName>
    </submittedName>
</protein>
<proteinExistence type="predicted"/>
<sequence>MQRVDFTQMKIVLCKQSNIDRILDGVDGRVLTGDELINAALEDYLAFLKRERPNRVENVLDLIKIGEEDSVVYNEMDIYHPHGFRLRPHVAAALLAAELEEVNGDISLIDPDFRALLEDSISGK</sequence>
<dbReference type="Proteomes" id="UP000186785">
    <property type="component" value="Unassembled WGS sequence"/>
</dbReference>